<evidence type="ECO:0000313" key="3">
    <source>
        <dbReference type="Proteomes" id="UP000287651"/>
    </source>
</evidence>
<protein>
    <submittedName>
        <fullName evidence="2">Uncharacterized protein</fullName>
    </submittedName>
</protein>
<evidence type="ECO:0000256" key="1">
    <source>
        <dbReference type="SAM" id="SignalP"/>
    </source>
</evidence>
<feature type="chain" id="PRO_5019313732" evidence="1">
    <location>
        <begin position="33"/>
        <end position="133"/>
    </location>
</feature>
<proteinExistence type="predicted"/>
<gene>
    <name evidence="2" type="ORF">B296_00019336</name>
</gene>
<sequence>MRCKINRLLFFIRDLFVMLLDLLLPCLQEVQSVGGGPFCSDGYGSKVYYNSNKDPLSIGRIVLLLSIFLITKDDWNFGGVRVMKIGYDGYILRLEGCPKDVLGGGSEMVGFLWVKKKKKVKGATTEFSSKKFQ</sequence>
<evidence type="ECO:0000313" key="2">
    <source>
        <dbReference type="EMBL" id="RRT56931.1"/>
    </source>
</evidence>
<comment type="caution">
    <text evidence="2">The sequence shown here is derived from an EMBL/GenBank/DDBJ whole genome shotgun (WGS) entry which is preliminary data.</text>
</comment>
<keyword evidence="1" id="KW-0732">Signal</keyword>
<dbReference type="EMBL" id="AMZH03009404">
    <property type="protein sequence ID" value="RRT56931.1"/>
    <property type="molecule type" value="Genomic_DNA"/>
</dbReference>
<accession>A0A426YZ50</accession>
<name>A0A426YZ50_ENSVE</name>
<dbReference type="Proteomes" id="UP000287651">
    <property type="component" value="Unassembled WGS sequence"/>
</dbReference>
<dbReference type="AlphaFoldDB" id="A0A426YZ50"/>
<organism evidence="2 3">
    <name type="scientific">Ensete ventricosum</name>
    <name type="common">Abyssinian banana</name>
    <name type="synonym">Musa ensete</name>
    <dbReference type="NCBI Taxonomy" id="4639"/>
    <lineage>
        <taxon>Eukaryota</taxon>
        <taxon>Viridiplantae</taxon>
        <taxon>Streptophyta</taxon>
        <taxon>Embryophyta</taxon>
        <taxon>Tracheophyta</taxon>
        <taxon>Spermatophyta</taxon>
        <taxon>Magnoliopsida</taxon>
        <taxon>Liliopsida</taxon>
        <taxon>Zingiberales</taxon>
        <taxon>Musaceae</taxon>
        <taxon>Ensete</taxon>
    </lineage>
</organism>
<reference evidence="2 3" key="1">
    <citation type="journal article" date="2014" name="Agronomy (Basel)">
        <title>A Draft Genome Sequence for Ensete ventricosum, the Drought-Tolerant Tree Against Hunger.</title>
        <authorList>
            <person name="Harrison J."/>
            <person name="Moore K.A."/>
            <person name="Paszkiewicz K."/>
            <person name="Jones T."/>
            <person name="Grant M."/>
            <person name="Ambacheew D."/>
            <person name="Muzemil S."/>
            <person name="Studholme D.J."/>
        </authorList>
    </citation>
    <scope>NUCLEOTIDE SEQUENCE [LARGE SCALE GENOMIC DNA]</scope>
</reference>
<feature type="signal peptide" evidence="1">
    <location>
        <begin position="1"/>
        <end position="32"/>
    </location>
</feature>